<evidence type="ECO:0000259" key="2">
    <source>
        <dbReference type="SMART" id="SM00829"/>
    </source>
</evidence>
<dbReference type="InterPro" id="IPR020843">
    <property type="entry name" value="ER"/>
</dbReference>
<dbReference type="SUPFAM" id="SSF50129">
    <property type="entry name" value="GroES-like"/>
    <property type="match status" value="1"/>
</dbReference>
<sequence length="368" mass="39955">MKYITIRKTKGNAGEVYYPLELCDATIPTPQRGEVLVRIFAAALNHRDVFIRRNMYPGTTFGVPLLADGAGIVTEVGEGVDSSWLQKHVILNPGLGWITSPSGPEVSDGWYSLLGGTKYYKKGTLAEYLTIRDDQLEVIPQHLSAAEAAALPVTGLTAWRALVSKAGENNSRNGANVLITGIGGGVALMALMFAVARGCNVWVTSSHGHKIEEAKRLGARGGMNYKEKDWESKLVRALPQERPKFDAIIDGAGGNIVEKSVTLLKAGGQLVIYGMTQAPRMDFTMKAVLKNIEVKGSTMGSREEFRDMVKFVSTEGLRPIVSKVVGDIENLAEIEGLFEDMKSGNQFGKLVITVQRRISSQDIGNSKL</sequence>
<dbReference type="InterPro" id="IPR011032">
    <property type="entry name" value="GroES-like_sf"/>
</dbReference>
<dbReference type="KEGG" id="pfy:PFICI_14937"/>
<dbReference type="InterPro" id="IPR052711">
    <property type="entry name" value="Zinc_ADH-like"/>
</dbReference>
<dbReference type="PANTHER" id="PTHR45033:SF3">
    <property type="entry name" value="DEHYDROGENASE, PUTATIVE (AFU_ORTHOLOGUE AFUA_2G13270)-RELATED"/>
    <property type="match status" value="1"/>
</dbReference>
<keyword evidence="1" id="KW-1133">Transmembrane helix</keyword>
<dbReference type="eggNOG" id="KOG1198">
    <property type="taxonomic scope" value="Eukaryota"/>
</dbReference>
<dbReference type="GeneID" id="19279950"/>
<dbReference type="GO" id="GO:0016491">
    <property type="term" value="F:oxidoreductase activity"/>
    <property type="evidence" value="ECO:0007669"/>
    <property type="project" value="InterPro"/>
</dbReference>
<name>W3WJM4_PESFW</name>
<dbReference type="InterPro" id="IPR013149">
    <property type="entry name" value="ADH-like_C"/>
</dbReference>
<dbReference type="FunFam" id="3.40.50.720:FF:000481">
    <property type="entry name" value="Alcohol dehydrogenase, variant"/>
    <property type="match status" value="1"/>
</dbReference>
<dbReference type="Proteomes" id="UP000030651">
    <property type="component" value="Unassembled WGS sequence"/>
</dbReference>
<keyword evidence="1" id="KW-0472">Membrane</keyword>
<dbReference type="CDD" id="cd08276">
    <property type="entry name" value="MDR7"/>
    <property type="match status" value="1"/>
</dbReference>
<dbReference type="OMA" id="NIDVRGC"/>
<dbReference type="AlphaFoldDB" id="W3WJM4"/>
<dbReference type="RefSeq" id="XP_007841709.1">
    <property type="nucleotide sequence ID" value="XM_007843518.1"/>
</dbReference>
<dbReference type="InterPro" id="IPR013154">
    <property type="entry name" value="ADH-like_N"/>
</dbReference>
<protein>
    <recommendedName>
        <fullName evidence="2">Enoyl reductase (ER) domain-containing protein</fullName>
    </recommendedName>
</protein>
<organism evidence="3 4">
    <name type="scientific">Pestalotiopsis fici (strain W106-1 / CGMCC3.15140)</name>
    <dbReference type="NCBI Taxonomy" id="1229662"/>
    <lineage>
        <taxon>Eukaryota</taxon>
        <taxon>Fungi</taxon>
        <taxon>Dikarya</taxon>
        <taxon>Ascomycota</taxon>
        <taxon>Pezizomycotina</taxon>
        <taxon>Sordariomycetes</taxon>
        <taxon>Xylariomycetidae</taxon>
        <taxon>Amphisphaeriales</taxon>
        <taxon>Sporocadaceae</taxon>
        <taxon>Pestalotiopsis</taxon>
    </lineage>
</organism>
<dbReference type="Pfam" id="PF00107">
    <property type="entry name" value="ADH_zinc_N"/>
    <property type="match status" value="1"/>
</dbReference>
<feature type="domain" description="Enoyl reductase (ER)" evidence="2">
    <location>
        <begin position="11"/>
        <end position="352"/>
    </location>
</feature>
<gene>
    <name evidence="3" type="ORF">PFICI_14937</name>
</gene>
<dbReference type="SMART" id="SM00829">
    <property type="entry name" value="PKS_ER"/>
    <property type="match status" value="1"/>
</dbReference>
<keyword evidence="1" id="KW-0812">Transmembrane</keyword>
<evidence type="ECO:0000256" key="1">
    <source>
        <dbReference type="SAM" id="Phobius"/>
    </source>
</evidence>
<keyword evidence="4" id="KW-1185">Reference proteome</keyword>
<reference evidence="4" key="1">
    <citation type="journal article" date="2015" name="BMC Genomics">
        <title>Genomic and transcriptomic analysis of the endophytic fungus Pestalotiopsis fici reveals its lifestyle and high potential for synthesis of natural products.</title>
        <authorList>
            <person name="Wang X."/>
            <person name="Zhang X."/>
            <person name="Liu L."/>
            <person name="Xiang M."/>
            <person name="Wang W."/>
            <person name="Sun X."/>
            <person name="Che Y."/>
            <person name="Guo L."/>
            <person name="Liu G."/>
            <person name="Guo L."/>
            <person name="Wang C."/>
            <person name="Yin W.B."/>
            <person name="Stadler M."/>
            <person name="Zhang X."/>
            <person name="Liu X."/>
        </authorList>
    </citation>
    <scope>NUCLEOTIDE SEQUENCE [LARGE SCALE GENOMIC DNA]</scope>
    <source>
        <strain evidence="4">W106-1 / CGMCC3.15140</strain>
    </source>
</reference>
<accession>W3WJM4</accession>
<dbReference type="Gene3D" id="3.90.180.10">
    <property type="entry name" value="Medium-chain alcohol dehydrogenases, catalytic domain"/>
    <property type="match status" value="1"/>
</dbReference>
<dbReference type="PANTHER" id="PTHR45033">
    <property type="match status" value="1"/>
</dbReference>
<dbReference type="InterPro" id="IPR036291">
    <property type="entry name" value="NAD(P)-bd_dom_sf"/>
</dbReference>
<proteinExistence type="predicted"/>
<dbReference type="HOGENOM" id="CLU_026673_3_4_1"/>
<dbReference type="Pfam" id="PF08240">
    <property type="entry name" value="ADH_N"/>
    <property type="match status" value="1"/>
</dbReference>
<feature type="transmembrane region" description="Helical" evidence="1">
    <location>
        <begin position="175"/>
        <end position="196"/>
    </location>
</feature>
<evidence type="ECO:0000313" key="4">
    <source>
        <dbReference type="Proteomes" id="UP000030651"/>
    </source>
</evidence>
<dbReference type="EMBL" id="KI912122">
    <property type="protein sequence ID" value="ETS73332.1"/>
    <property type="molecule type" value="Genomic_DNA"/>
</dbReference>
<dbReference type="Gene3D" id="3.40.50.720">
    <property type="entry name" value="NAD(P)-binding Rossmann-like Domain"/>
    <property type="match status" value="1"/>
</dbReference>
<evidence type="ECO:0000313" key="3">
    <source>
        <dbReference type="EMBL" id="ETS73332.1"/>
    </source>
</evidence>
<dbReference type="SUPFAM" id="SSF51735">
    <property type="entry name" value="NAD(P)-binding Rossmann-fold domains"/>
    <property type="match status" value="1"/>
</dbReference>
<dbReference type="InParanoid" id="W3WJM4"/>
<dbReference type="STRING" id="1229662.W3WJM4"/>
<dbReference type="OrthoDB" id="449487at2759"/>